<accession>A0A699HTR4</accession>
<dbReference type="AlphaFoldDB" id="A0A699HTR4"/>
<proteinExistence type="predicted"/>
<protein>
    <submittedName>
        <fullName evidence="2">Pyruvate, phosphate dikinase regulatory protein, chloroplastic</fullName>
    </submittedName>
</protein>
<reference evidence="2" key="1">
    <citation type="journal article" date="2019" name="Sci. Rep.">
        <title>Draft genome of Tanacetum cinerariifolium, the natural source of mosquito coil.</title>
        <authorList>
            <person name="Yamashiro T."/>
            <person name="Shiraishi A."/>
            <person name="Satake H."/>
            <person name="Nakayama K."/>
        </authorList>
    </citation>
    <scope>NUCLEOTIDE SEQUENCE</scope>
</reference>
<gene>
    <name evidence="2" type="ORF">Tci_439326</name>
</gene>
<sequence length="654" mass="73893">MSSPTHPTPSDVDEEYTFPSANILNYTLTLPNYFLATSGNISPDPPDNLSKYLLASLAISPFHDMQAYNAVTNKPPIPPQDPVTPPTILTPSLVLPPSPLVDPRYFFVPEELLQPKKQVHPPSSSSTTLSNSSRKQACVLVTPSFSTYTPIPPQIYELGKSSIKMHHKVSTPVRLELKNTVFKRNQSAQTVHMLTKPQVFYNHATRQALGFQNPCYLKKAQQLKPNLYDGSVIGKSDVVVTESSAEQAFWSQYSVQTDKPTLSGTTIVEVPKELPKVSMVNSCLKKIKFHLVSFDMVVKERTTAIAITQGTWGFEHTKACFRDDIIPFVKILKELFTSFDQCLIDEVTEVQNIFKQMELAVEQHCAEKTKIQTKMEKVLHENDRLLTNALSVEIVNIVVHDYVNFDGLNVDACVHCVTTESELKTDFIKKECYETLLQQYHILETHCISLEVNNQLNTEIFHRDIVSSPESAPTFAELFEINDLRAQVQEKDTMILKLKEKLKSFSGDVKERKVEREVEEIETQNLELDHKVTKLATENEHLKLTYKQLFDSIKSSRVQSKEQSLKEQLSKLKGKAVLTKPVSLNPIDPALLQVDVVLLVPKLRKNRTAHIDYIRHTQEEAATLREIVESERLLSPLNTSLAYACNTLGGFKSC</sequence>
<feature type="coiled-coil region" evidence="1">
    <location>
        <begin position="481"/>
        <end position="531"/>
    </location>
</feature>
<comment type="caution">
    <text evidence="2">The sequence shown here is derived from an EMBL/GenBank/DDBJ whole genome shotgun (WGS) entry which is preliminary data.</text>
</comment>
<evidence type="ECO:0000313" key="2">
    <source>
        <dbReference type="EMBL" id="GEY67352.1"/>
    </source>
</evidence>
<keyword evidence="2" id="KW-0670">Pyruvate</keyword>
<name>A0A699HTR4_TANCI</name>
<evidence type="ECO:0000256" key="1">
    <source>
        <dbReference type="SAM" id="Coils"/>
    </source>
</evidence>
<dbReference type="EMBL" id="BKCJ010199006">
    <property type="protein sequence ID" value="GEY67352.1"/>
    <property type="molecule type" value="Genomic_DNA"/>
</dbReference>
<keyword evidence="1" id="KW-0175">Coiled coil</keyword>
<organism evidence="2">
    <name type="scientific">Tanacetum cinerariifolium</name>
    <name type="common">Dalmatian daisy</name>
    <name type="synonym">Chrysanthemum cinerariifolium</name>
    <dbReference type="NCBI Taxonomy" id="118510"/>
    <lineage>
        <taxon>Eukaryota</taxon>
        <taxon>Viridiplantae</taxon>
        <taxon>Streptophyta</taxon>
        <taxon>Embryophyta</taxon>
        <taxon>Tracheophyta</taxon>
        <taxon>Spermatophyta</taxon>
        <taxon>Magnoliopsida</taxon>
        <taxon>eudicotyledons</taxon>
        <taxon>Gunneridae</taxon>
        <taxon>Pentapetalae</taxon>
        <taxon>asterids</taxon>
        <taxon>campanulids</taxon>
        <taxon>Asterales</taxon>
        <taxon>Asteraceae</taxon>
        <taxon>Asteroideae</taxon>
        <taxon>Anthemideae</taxon>
        <taxon>Anthemidinae</taxon>
        <taxon>Tanacetum</taxon>
    </lineage>
</organism>